<feature type="compositionally biased region" description="Basic and acidic residues" evidence="1">
    <location>
        <begin position="429"/>
        <end position="438"/>
    </location>
</feature>
<dbReference type="Pfam" id="PF18431">
    <property type="entry name" value="RNAse_A_bac"/>
    <property type="match status" value="1"/>
</dbReference>
<name>A0ABN0WKX9_9ACTN</name>
<feature type="compositionally biased region" description="Polar residues" evidence="1">
    <location>
        <begin position="514"/>
        <end position="534"/>
    </location>
</feature>
<feature type="region of interest" description="Disordered" evidence="1">
    <location>
        <begin position="429"/>
        <end position="468"/>
    </location>
</feature>
<evidence type="ECO:0000259" key="2">
    <source>
        <dbReference type="Pfam" id="PF18431"/>
    </source>
</evidence>
<reference evidence="3 4" key="1">
    <citation type="journal article" date="2019" name="Int. J. Syst. Evol. Microbiol.">
        <title>The Global Catalogue of Microorganisms (GCM) 10K type strain sequencing project: providing services to taxonomists for standard genome sequencing and annotation.</title>
        <authorList>
            <consortium name="The Broad Institute Genomics Platform"/>
            <consortium name="The Broad Institute Genome Sequencing Center for Infectious Disease"/>
            <person name="Wu L."/>
            <person name="Ma J."/>
        </authorList>
    </citation>
    <scope>NUCLEOTIDE SEQUENCE [LARGE SCALE GENOMIC DNA]</scope>
    <source>
        <strain evidence="3 4">JCM 4565</strain>
    </source>
</reference>
<feature type="region of interest" description="Disordered" evidence="1">
    <location>
        <begin position="495"/>
        <end position="540"/>
    </location>
</feature>
<keyword evidence="4" id="KW-1185">Reference proteome</keyword>
<dbReference type="InterPro" id="IPR041436">
    <property type="entry name" value="RNAse_A_bac"/>
</dbReference>
<dbReference type="RefSeq" id="WP_344117136.1">
    <property type="nucleotide sequence ID" value="NZ_BAAABW010000008.1"/>
</dbReference>
<comment type="caution">
    <text evidence="3">The sequence shown here is derived from an EMBL/GenBank/DDBJ whole genome shotgun (WGS) entry which is preliminary data.</text>
</comment>
<dbReference type="Proteomes" id="UP001500063">
    <property type="component" value="Unassembled WGS sequence"/>
</dbReference>
<dbReference type="CDD" id="cd20684">
    <property type="entry name" value="CdiA-CT_Yk_RNaseA-like"/>
    <property type="match status" value="1"/>
</dbReference>
<organism evidence="3 4">
    <name type="scientific">Streptomyces blastmyceticus</name>
    <dbReference type="NCBI Taxonomy" id="68180"/>
    <lineage>
        <taxon>Bacteria</taxon>
        <taxon>Bacillati</taxon>
        <taxon>Actinomycetota</taxon>
        <taxon>Actinomycetes</taxon>
        <taxon>Kitasatosporales</taxon>
        <taxon>Streptomycetaceae</taxon>
        <taxon>Streptomyces</taxon>
    </lineage>
</organism>
<sequence>MTSAPPPAPQNGTIDIKPTDLYRVSGRIALEQGVLDRGAGQFLRELDGHSNVGGAGKAADAFNAAYMEVGERILKVWAKSVVSVGGAAVGFTVTANHYVTADAHSNPAHKGPPATRPLPQVIRQVSPYGKVPVLKWDGIVDDGDDGFFADVIDGIDHAAEAIVRPLIHHAMRWGKVAEVLPLPDSGALDKVSASWLHPGIALAQVDGNLTGLVSSITDQANSEWYSAMRTFCSAVWGTTAWGGSREGYQWKHDSASAGGSNHPALAVLFDTCDTVSDAVRQYAEAAYDMRLEVSKIYRKAVKDALGGLDLSDGFGIKDLKSLAKGAYKMGKSLGQGITLEIDEGALNAAVARYESRLHDLVPKLNARLAPLDEALMSLPDFDAEEARAEGFGSRSLNEFKHEHKWTNPDDTKNGIYHIDLAANEELDGGHTLDKHVGKSDQQLAQRLRDQGNPPTDAWPHGKPSIGASSTFENAEEAQRLTQYNIDQKSSEIKAWLDKPPSDGEKESFDGTAPPGQNSGRSVTKQSNPQNNSGYKSDGINARAIPVQGIRTVLKYDRNLDPPFVVLTCMPQQ</sequence>
<evidence type="ECO:0000256" key="1">
    <source>
        <dbReference type="SAM" id="MobiDB-lite"/>
    </source>
</evidence>
<evidence type="ECO:0000313" key="3">
    <source>
        <dbReference type="EMBL" id="GAA0340853.1"/>
    </source>
</evidence>
<protein>
    <recommendedName>
        <fullName evidence="2">Bacterial CdiA-CT RNAse A domain-containing protein</fullName>
    </recommendedName>
</protein>
<proteinExistence type="predicted"/>
<gene>
    <name evidence="3" type="ORF">GCM10010319_16270</name>
</gene>
<feature type="compositionally biased region" description="Basic and acidic residues" evidence="1">
    <location>
        <begin position="495"/>
        <end position="508"/>
    </location>
</feature>
<evidence type="ECO:0000313" key="4">
    <source>
        <dbReference type="Proteomes" id="UP001500063"/>
    </source>
</evidence>
<accession>A0ABN0WKX9</accession>
<feature type="domain" description="Bacterial CdiA-CT RNAse A" evidence="2">
    <location>
        <begin position="429"/>
        <end position="570"/>
    </location>
</feature>
<dbReference type="EMBL" id="BAAABW010000008">
    <property type="protein sequence ID" value="GAA0340853.1"/>
    <property type="molecule type" value="Genomic_DNA"/>
</dbReference>